<keyword evidence="2" id="KW-1185">Reference proteome</keyword>
<proteinExistence type="predicted"/>
<dbReference type="Pfam" id="PF19691">
    <property type="entry name" value="DUF6192"/>
    <property type="match status" value="1"/>
</dbReference>
<name>A0A964XJ13_9ACTN</name>
<dbReference type="OrthoDB" id="4569910at2"/>
<protein>
    <recommendedName>
        <fullName evidence="3">RacO protein</fullName>
    </recommendedName>
</protein>
<dbReference type="EMBL" id="JAAAHS010000016">
    <property type="protein sequence ID" value="NBE50635.1"/>
    <property type="molecule type" value="Genomic_DNA"/>
</dbReference>
<reference evidence="1" key="1">
    <citation type="submission" date="2020-01" db="EMBL/GenBank/DDBJ databases">
        <title>Whole-genome analyses of novel actinobacteria.</title>
        <authorList>
            <person name="Sahin N."/>
        </authorList>
    </citation>
    <scope>NUCLEOTIDE SEQUENCE</scope>
    <source>
        <strain evidence="1">YC537</strain>
    </source>
</reference>
<dbReference type="RefSeq" id="WP_161693837.1">
    <property type="nucleotide sequence ID" value="NZ_JAAAHS010000016.1"/>
</dbReference>
<dbReference type="Proteomes" id="UP000598297">
    <property type="component" value="Unassembled WGS sequence"/>
</dbReference>
<dbReference type="AlphaFoldDB" id="A0A964XJ13"/>
<accession>A0A964XJ13</accession>
<evidence type="ECO:0008006" key="3">
    <source>
        <dbReference type="Google" id="ProtNLM"/>
    </source>
</evidence>
<gene>
    <name evidence="1" type="ORF">GUY60_04180</name>
</gene>
<evidence type="ECO:0000313" key="2">
    <source>
        <dbReference type="Proteomes" id="UP000598297"/>
    </source>
</evidence>
<comment type="caution">
    <text evidence="1">The sequence shown here is derived from an EMBL/GenBank/DDBJ whole genome shotgun (WGS) entry which is preliminary data.</text>
</comment>
<organism evidence="1 2">
    <name type="scientific">Streptomyces boluensis</name>
    <dbReference type="NCBI Taxonomy" id="1775135"/>
    <lineage>
        <taxon>Bacteria</taxon>
        <taxon>Bacillati</taxon>
        <taxon>Actinomycetota</taxon>
        <taxon>Actinomycetes</taxon>
        <taxon>Kitasatosporales</taxon>
        <taxon>Streptomycetaceae</taxon>
        <taxon>Streptomyces</taxon>
    </lineage>
</organism>
<sequence>MADRVGNVSRTRYEQLVADARELVATVARAQFGLGDIALEIEPLRPVGGSMPNGSEDLFTVEESLAIFADDIGVAASTVKDWRWVASRWPKAKRKEGVAFSVHRILASIREDSERWAQIEDPPFNQRTGRRGWTNDGAKRLVGQRVDTPVSVEEKVQAVTDLTRDDEVAAQVAVTLLRRPEAAATLPAPERVRVVQELTRDDEVAQTVTEEFLQRPRVARQAMRNNTTRSVVNRAQFDNSEETRGRIRDRVPAVRQIEHTMEYLDLVGSCHSYVATLGRLVPRMRDQEFSEDEHETIRRGIAKVRGAADWLEAAIDTGQFTLDEQLAQLLKGD</sequence>
<dbReference type="InterPro" id="IPR045683">
    <property type="entry name" value="DUF6192"/>
</dbReference>
<evidence type="ECO:0000313" key="1">
    <source>
        <dbReference type="EMBL" id="NBE50635.1"/>
    </source>
</evidence>